<organism evidence="3 4">
    <name type="scientific">Linnemannia hyalina</name>
    <dbReference type="NCBI Taxonomy" id="64524"/>
    <lineage>
        <taxon>Eukaryota</taxon>
        <taxon>Fungi</taxon>
        <taxon>Fungi incertae sedis</taxon>
        <taxon>Mucoromycota</taxon>
        <taxon>Mortierellomycotina</taxon>
        <taxon>Mortierellomycetes</taxon>
        <taxon>Mortierellales</taxon>
        <taxon>Mortierellaceae</taxon>
        <taxon>Linnemannia</taxon>
    </lineage>
</organism>
<evidence type="ECO:0000256" key="1">
    <source>
        <dbReference type="ARBA" id="ARBA00093634"/>
    </source>
</evidence>
<gene>
    <name evidence="3" type="ORF">KI688_009966</name>
</gene>
<protein>
    <recommendedName>
        <fullName evidence="1">Vacuolar ATPase assembly protein VMA22</fullName>
    </recommendedName>
</protein>
<keyword evidence="4" id="KW-1185">Reference proteome</keyword>
<dbReference type="GO" id="GO:0070072">
    <property type="term" value="P:vacuolar proton-transporting V-type ATPase complex assembly"/>
    <property type="evidence" value="ECO:0007669"/>
    <property type="project" value="InterPro"/>
</dbReference>
<dbReference type="GO" id="GO:1990871">
    <property type="term" value="C:Vma12-Vma22 assembly complex"/>
    <property type="evidence" value="ECO:0007669"/>
    <property type="project" value="TreeGrafter"/>
</dbReference>
<evidence type="ECO:0000313" key="4">
    <source>
        <dbReference type="Proteomes" id="UP000707451"/>
    </source>
</evidence>
<dbReference type="PANTHER" id="PTHR31996">
    <property type="entry name" value="COILED-COIL DOMAIN-CONTAINING PROTEIN 115"/>
    <property type="match status" value="1"/>
</dbReference>
<sequence length="264" mass="29272">MPDVTGVQQQVHNKVCQDLDDLVLEYIALVNEHLTAWTRISTRFQEGRELISQAKYIMGPKNVSADCYDHRMKALRGVLIKDRLTEIEIRDLRAEEVERQRLQEVQEEESKAAEKDSDSHRQQRSGTGYDDQEQKPGQSGLRRRGGGVGSEDASSSVAPTAGMATIDPTSSGTTAAGGGDDDEVTKTKKKKKERNPDPLLWFGVFVPGSLRSAQTVFQQGLQDVVEMAMIRQRLSELEGRMVVLREAKAAGTKELEADISGMKL</sequence>
<dbReference type="OrthoDB" id="408631at2759"/>
<proteinExistence type="predicted"/>
<evidence type="ECO:0000256" key="2">
    <source>
        <dbReference type="SAM" id="MobiDB-lite"/>
    </source>
</evidence>
<dbReference type="PANTHER" id="PTHR31996:SF2">
    <property type="entry name" value="COILED-COIL DOMAIN-CONTAINING PROTEIN 115"/>
    <property type="match status" value="1"/>
</dbReference>
<feature type="region of interest" description="Disordered" evidence="2">
    <location>
        <begin position="101"/>
        <end position="193"/>
    </location>
</feature>
<dbReference type="GO" id="GO:0051082">
    <property type="term" value="F:unfolded protein binding"/>
    <property type="evidence" value="ECO:0007669"/>
    <property type="project" value="TreeGrafter"/>
</dbReference>
<dbReference type="InterPro" id="IPR040357">
    <property type="entry name" value="Vma22/CCDC115"/>
</dbReference>
<dbReference type="AlphaFoldDB" id="A0A9P7XZJ1"/>
<dbReference type="Proteomes" id="UP000707451">
    <property type="component" value="Unassembled WGS sequence"/>
</dbReference>
<dbReference type="EMBL" id="JAHRHY010000005">
    <property type="protein sequence ID" value="KAG9069073.1"/>
    <property type="molecule type" value="Genomic_DNA"/>
</dbReference>
<accession>A0A9P7XZJ1</accession>
<dbReference type="Pfam" id="PF21730">
    <property type="entry name" value="Vma22_CCDC115"/>
    <property type="match status" value="2"/>
</dbReference>
<name>A0A9P7XZJ1_9FUNG</name>
<comment type="caution">
    <text evidence="3">The sequence shown here is derived from an EMBL/GenBank/DDBJ whole genome shotgun (WGS) entry which is preliminary data.</text>
</comment>
<feature type="compositionally biased region" description="Basic and acidic residues" evidence="2">
    <location>
        <begin position="101"/>
        <end position="121"/>
    </location>
</feature>
<evidence type="ECO:0000313" key="3">
    <source>
        <dbReference type="EMBL" id="KAG9069073.1"/>
    </source>
</evidence>
<reference evidence="3" key="1">
    <citation type="submission" date="2021-06" db="EMBL/GenBank/DDBJ databases">
        <title>Genome Sequence of Mortierella hyaline Strain SCG-10, a Cold-Adapted, Nitrate-Reducing Fungus Isolated from Soil in Minnesota, USA.</title>
        <authorList>
            <person name="Aldossari N."/>
        </authorList>
    </citation>
    <scope>NUCLEOTIDE SEQUENCE</scope>
    <source>
        <strain evidence="3">SCG-10</strain>
    </source>
</reference>